<evidence type="ECO:0000313" key="6">
    <source>
        <dbReference type="Proteomes" id="UP000325313"/>
    </source>
</evidence>
<organism evidence="2 5">
    <name type="scientific">Puccinia graminis f. sp. tritici</name>
    <dbReference type="NCBI Taxonomy" id="56615"/>
    <lineage>
        <taxon>Eukaryota</taxon>
        <taxon>Fungi</taxon>
        <taxon>Dikarya</taxon>
        <taxon>Basidiomycota</taxon>
        <taxon>Pucciniomycotina</taxon>
        <taxon>Pucciniomycetes</taxon>
        <taxon>Pucciniales</taxon>
        <taxon>Pucciniaceae</taxon>
        <taxon>Puccinia</taxon>
    </lineage>
</organism>
<dbReference type="Proteomes" id="UP000324748">
    <property type="component" value="Unassembled WGS sequence"/>
</dbReference>
<feature type="region of interest" description="Disordered" evidence="1">
    <location>
        <begin position="61"/>
        <end position="80"/>
    </location>
</feature>
<dbReference type="OrthoDB" id="2500100at2759"/>
<name>A0A5B0P5W2_PUCGR</name>
<reference evidence="5 6" key="1">
    <citation type="submission" date="2019-05" db="EMBL/GenBank/DDBJ databases">
        <title>Emergence of the Ug99 lineage of the wheat stem rust pathogen through somatic hybridization.</title>
        <authorList>
            <person name="Li F."/>
            <person name="Upadhyaya N.M."/>
            <person name="Sperschneider J."/>
            <person name="Matny O."/>
            <person name="Nguyen-Phuc H."/>
            <person name="Mago R."/>
            <person name="Raley C."/>
            <person name="Miller M.E."/>
            <person name="Silverstein K.A.T."/>
            <person name="Henningsen E."/>
            <person name="Hirsch C.D."/>
            <person name="Visser B."/>
            <person name="Pretorius Z.A."/>
            <person name="Steffenson B.J."/>
            <person name="Schwessinger B."/>
            <person name="Dodds P.N."/>
            <person name="Figueroa M."/>
        </authorList>
    </citation>
    <scope>NUCLEOTIDE SEQUENCE [LARGE SCALE GENOMIC DNA]</scope>
    <source>
        <strain evidence="2">21-0</strain>
        <strain evidence="3 6">Ug99</strain>
    </source>
</reference>
<dbReference type="EMBL" id="VSWC01000015">
    <property type="protein sequence ID" value="KAA1113470.1"/>
    <property type="molecule type" value="Genomic_DNA"/>
</dbReference>
<keyword evidence="5" id="KW-1185">Reference proteome</keyword>
<dbReference type="Proteomes" id="UP000325313">
    <property type="component" value="Unassembled WGS sequence"/>
</dbReference>
<gene>
    <name evidence="2" type="ORF">PGT21_030419</name>
    <name evidence="4" type="ORF">PGT21_032208</name>
    <name evidence="3" type="ORF">PGTUg99_021534</name>
</gene>
<accession>A0A5B0P5W2</accession>
<dbReference type="AlphaFoldDB" id="A0A5B0P5W2"/>
<comment type="caution">
    <text evidence="2">The sequence shown here is derived from an EMBL/GenBank/DDBJ whole genome shotgun (WGS) entry which is preliminary data.</text>
</comment>
<evidence type="ECO:0000256" key="1">
    <source>
        <dbReference type="SAM" id="MobiDB-lite"/>
    </source>
</evidence>
<sequence length="305" mass="34948">MVKMNSKPFKGFGGKSFNSLNLKSFIKALPSRKVLKSINGSLKSESLSTIDFSSCVYENQSEHQASQKNSHPNIQALEAPPQPVTMMTFSKVVDIFEELEPIQPIQEIPKPRSRTRRNSFLKLKTKKSSRPNTAIESIISNRLLEPTQEILSPESRKAQYSAHLVKARNAVLLSKETAKASPLNCKPPSAREKRLKYRLYNAPLDSFELQRRLARRGGDEKIFLPRLDPSSYAHIMQKEHHRRRIESLAYHHNPHLLKINEPINNGVRTLKLETIPEGVGSWVVLKDPRDPRKRRTKLDYIITSW</sequence>
<proteinExistence type="predicted"/>
<dbReference type="EMBL" id="VSWC01000067">
    <property type="protein sequence ID" value="KAA1096861.1"/>
    <property type="molecule type" value="Genomic_DNA"/>
</dbReference>
<evidence type="ECO:0000313" key="3">
    <source>
        <dbReference type="EMBL" id="KAA1107997.1"/>
    </source>
</evidence>
<protein>
    <submittedName>
        <fullName evidence="2">Uncharacterized protein</fullName>
    </submittedName>
</protein>
<evidence type="ECO:0000313" key="5">
    <source>
        <dbReference type="Proteomes" id="UP000324748"/>
    </source>
</evidence>
<dbReference type="EMBL" id="VDEP01000306">
    <property type="protein sequence ID" value="KAA1107997.1"/>
    <property type="molecule type" value="Genomic_DNA"/>
</dbReference>
<evidence type="ECO:0000313" key="2">
    <source>
        <dbReference type="EMBL" id="KAA1096861.1"/>
    </source>
</evidence>
<evidence type="ECO:0000313" key="4">
    <source>
        <dbReference type="EMBL" id="KAA1113470.1"/>
    </source>
</evidence>
<feature type="compositionally biased region" description="Polar residues" evidence="1">
    <location>
        <begin position="61"/>
        <end position="73"/>
    </location>
</feature>